<dbReference type="EMBL" id="MK234886">
    <property type="protein sequence ID" value="QAU03685.1"/>
    <property type="molecule type" value="Genomic_DNA"/>
</dbReference>
<dbReference type="GO" id="GO:0003677">
    <property type="term" value="F:DNA binding"/>
    <property type="evidence" value="ECO:0007669"/>
    <property type="project" value="InterPro"/>
</dbReference>
<dbReference type="InterPro" id="IPR000305">
    <property type="entry name" value="GIY-YIG_endonuc"/>
</dbReference>
<feature type="domain" description="GIY-YIG" evidence="4">
    <location>
        <begin position="2"/>
        <end position="85"/>
    </location>
</feature>
<keyword evidence="6" id="KW-1185">Reference proteome</keyword>
<dbReference type="InterPro" id="IPR035901">
    <property type="entry name" value="GIY-YIG_endonuc_sf"/>
</dbReference>
<proteinExistence type="predicted"/>
<reference evidence="5 6" key="1">
    <citation type="submission" date="2018-11" db="EMBL/GenBank/DDBJ databases">
        <authorList>
            <person name="Ji L."/>
        </authorList>
    </citation>
    <scope>NUCLEOTIDE SEQUENCE [LARGE SCALE GENOMIC DNA]</scope>
</reference>
<evidence type="ECO:0000256" key="3">
    <source>
        <dbReference type="ARBA" id="ARBA00022842"/>
    </source>
</evidence>
<dbReference type="Pfam" id="PF20987">
    <property type="entry name" value="I-TevI_DNA-bd"/>
    <property type="match status" value="1"/>
</dbReference>
<dbReference type="InterPro" id="IPR003611">
    <property type="entry name" value="NUMOD3"/>
</dbReference>
<dbReference type="GO" id="GO:0004519">
    <property type="term" value="F:endonuclease activity"/>
    <property type="evidence" value="ECO:0007669"/>
    <property type="project" value="InterPro"/>
</dbReference>
<dbReference type="RefSeq" id="YP_010100370.1">
    <property type="nucleotide sequence ID" value="NC_055782.1"/>
</dbReference>
<dbReference type="SMART" id="SM00465">
    <property type="entry name" value="GIYc"/>
    <property type="match status" value="1"/>
</dbReference>
<dbReference type="CDD" id="cd10444">
    <property type="entry name" value="GIY-YIG_SegABCDEFG"/>
    <property type="match status" value="1"/>
</dbReference>
<organism evidence="5 6">
    <name type="scientific">Escherichia phage AnYang</name>
    <dbReference type="NCBI Taxonomy" id="2499909"/>
    <lineage>
        <taxon>Viruses</taxon>
        <taxon>Duplodnaviria</taxon>
        <taxon>Heunggongvirae</taxon>
        <taxon>Uroviricota</taxon>
        <taxon>Caudoviricetes</taxon>
        <taxon>Pantevenvirales</taxon>
        <taxon>Straboviridae</taxon>
        <taxon>Tevenvirinae</taxon>
        <taxon>Dhakavirus</taxon>
        <taxon>Dhakavirus anyang</taxon>
    </lineage>
</organism>
<dbReference type="GeneID" id="65118064"/>
<dbReference type="KEGG" id="vg:65118064"/>
<evidence type="ECO:0000256" key="1">
    <source>
        <dbReference type="ARBA" id="ARBA00001946"/>
    </source>
</evidence>
<evidence type="ECO:0000313" key="6">
    <source>
        <dbReference type="Proteomes" id="UP000290498"/>
    </source>
</evidence>
<dbReference type="InterPro" id="IPR006350">
    <property type="entry name" value="Intron_endoG1"/>
</dbReference>
<dbReference type="InterPro" id="IPR048681">
    <property type="entry name" value="I-TevI_DNA-bd"/>
</dbReference>
<sequence length="228" mass="25699">MIKHTVYKVTNKLNGKIYIGVHKETKRHDHYMGSGKLIKKAILKHGIENFEKEILFVMDSQEEAFDKERELVNEEFVSDPNTYNLVVGGKGGLGKKISEEHKLAISKSKLGIPRPDSVCKKVSITRRLRNIPSPNKGINLTDAHRKALSKSRAGKKGPKMPDSTRAALLKANTGPRPQSFKDLYKKKLLIDGICYDSCSEVASKFGISNSLVSYRLKSDKWTGWKYHD</sequence>
<dbReference type="Pfam" id="PF07460">
    <property type="entry name" value="NUMOD3"/>
    <property type="match status" value="1"/>
</dbReference>
<evidence type="ECO:0000313" key="5">
    <source>
        <dbReference type="EMBL" id="QAU03685.1"/>
    </source>
</evidence>
<dbReference type="SUPFAM" id="SSF64496">
    <property type="entry name" value="DNA-binding domain of intron-encoded endonucleases"/>
    <property type="match status" value="1"/>
</dbReference>
<name>A0A410T4R4_9CAUD</name>
<dbReference type="Proteomes" id="UP000290498">
    <property type="component" value="Segment"/>
</dbReference>
<keyword evidence="3" id="KW-0460">Magnesium</keyword>
<accession>A0A410T4R4</accession>
<evidence type="ECO:0000256" key="2">
    <source>
        <dbReference type="ARBA" id="ARBA00010045"/>
    </source>
</evidence>
<comment type="similarity">
    <text evidence="2">To endonucleases of group I introns of fungi and phage.</text>
</comment>
<dbReference type="Pfam" id="PF01541">
    <property type="entry name" value="GIY-YIG"/>
    <property type="match status" value="1"/>
</dbReference>
<dbReference type="Gene3D" id="3.40.1440.10">
    <property type="entry name" value="GIY-YIG endonuclease"/>
    <property type="match status" value="1"/>
</dbReference>
<dbReference type="SUPFAM" id="SSF82771">
    <property type="entry name" value="GIY-YIG endonuclease"/>
    <property type="match status" value="1"/>
</dbReference>
<dbReference type="NCBIfam" id="TIGR01453">
    <property type="entry name" value="grpIintron_endo"/>
    <property type="match status" value="1"/>
</dbReference>
<protein>
    <recommendedName>
        <fullName evidence="4">GIY-YIG domain-containing protein</fullName>
    </recommendedName>
</protein>
<dbReference type="PROSITE" id="PS50164">
    <property type="entry name" value="GIY_YIG"/>
    <property type="match status" value="1"/>
</dbReference>
<evidence type="ECO:0000259" key="4">
    <source>
        <dbReference type="PROSITE" id="PS50164"/>
    </source>
</evidence>
<comment type="cofactor">
    <cofactor evidence="1">
        <name>Mg(2+)</name>
        <dbReference type="ChEBI" id="CHEBI:18420"/>
    </cofactor>
</comment>